<dbReference type="GO" id="GO:0014850">
    <property type="term" value="P:response to muscle activity"/>
    <property type="evidence" value="ECO:0007669"/>
    <property type="project" value="TreeGrafter"/>
</dbReference>
<dbReference type="AlphaFoldDB" id="A0A6P7N642"/>
<reference evidence="3 4" key="1">
    <citation type="submission" date="2025-04" db="UniProtKB">
        <authorList>
            <consortium name="RefSeq"/>
        </authorList>
    </citation>
    <scope>IDENTIFICATION</scope>
</reference>
<sequence>MDDFDYSVEISDRDWQCFFTECEECNLLPPSLAGVDDSGMSDLDDTASLFARRAPKRDLTAGLSEAGGPPLSRSPPVAHYLCKQGASGMESVLSGSEEDIHLQCVNMFFERLGNLPEAERPDEPSQDRPGKNREAELQRGEADIISNNNTRKEVKPGVSLEPAASNSAMNANGLAHPQTEGAKVKPECHDSPTPETAPHTDTAIKAHACTLDGVRRQHLSTDLLSSREKLEGPDVLQPESKAATQQPSPSASVKRKRRRKRRPSIDPVESGLGCERQLLGGQRPDDSEEERRPWRGTVGFCFPECSSYPLTRTSAKEVGVNYSSDPVELSGLGKYGWVPCSVAASVAGKLDGGTGNSERIDTESLQQCNEVNHVDCERRSTAEAKSITRGVLPRARSNNPEVEVSQDDNLSVAKSVLAVEGGSRYEHTLCQRGAEQQQQLETDGDQYSSTPGKTGICEAVMMRRDASDVNASASPFPHDLSCKDAGAKPAEGCTNMSPGQNPLSVNETPSDISPPTPCCTLDTVTSHSNDTITDVSARFCSSISQNESEGERWSVMLETEATGPKRPTVSGSKSDAVVGAGDGITPGESEHKAKTAPDSRPSIFTMSSFWSEMEKLTINDILGLRMAGKAAPRSSLCPLQEHEEVEAFTTSIFTQPEDSAPDSEPSGLASVLALESPAPGGVTWESEAIPVSPVTDVYPQNITLTTAISPAIFPEGAETCLKKISKNTSVHNLHALESELFSSAGKHRTLPNLDKGGSEKVRYVPEEIGPSPSSLTGGYSTSIGDMFRYLFGRKEPVPSPSATNNVTTSYADGSTLPETYDHFFCDYDIESFFCPLVTAADAKEELVPIFSCSHSANRSLQFPEAYDYFFPSSSSDDSCVESDDDENPGPVRAVSRFTQKTSSSPKAVDAYEHFFTDRDLGQNFFWRDTFSFRNLRLTDCRSRKPTLSNALAPVKQSTTSPPRMVWPSNLGNQDVVFPDPLLRHLEDRMSKQLRQQPFRYDDLQAAVSNPRLDASFLPLRQSDMCLVCIAFASWVLKTANPQAGDAWKAVVLANVSALSAIRYLRKYVRVETAASEKKLKTDEQTFLM</sequence>
<feature type="region of interest" description="Disordered" evidence="1">
    <location>
        <begin position="223"/>
        <end position="292"/>
    </location>
</feature>
<accession>A0A6P7N642</accession>
<keyword evidence="2" id="KW-1185">Reference proteome</keyword>
<feature type="compositionally biased region" description="Basic residues" evidence="1">
    <location>
        <begin position="253"/>
        <end position="262"/>
    </location>
</feature>
<feature type="compositionally biased region" description="Basic and acidic residues" evidence="1">
    <location>
        <begin position="182"/>
        <end position="192"/>
    </location>
</feature>
<dbReference type="GO" id="GO:0005634">
    <property type="term" value="C:nucleus"/>
    <property type="evidence" value="ECO:0007669"/>
    <property type="project" value="TreeGrafter"/>
</dbReference>
<evidence type="ECO:0000313" key="2">
    <source>
        <dbReference type="Proteomes" id="UP000515150"/>
    </source>
</evidence>
<dbReference type="GO" id="GO:0006355">
    <property type="term" value="P:regulation of DNA-templated transcription"/>
    <property type="evidence" value="ECO:0007669"/>
    <property type="project" value="InterPro"/>
</dbReference>
<evidence type="ECO:0000256" key="1">
    <source>
        <dbReference type="SAM" id="MobiDB-lite"/>
    </source>
</evidence>
<feature type="compositionally biased region" description="Basic and acidic residues" evidence="1">
    <location>
        <begin position="283"/>
        <end position="292"/>
    </location>
</feature>
<dbReference type="GeneID" id="114859431"/>
<evidence type="ECO:0000313" key="3">
    <source>
        <dbReference type="RefSeq" id="XP_029013399.1"/>
    </source>
</evidence>
<feature type="region of interest" description="Disordered" evidence="1">
    <location>
        <begin position="168"/>
        <end position="200"/>
    </location>
</feature>
<dbReference type="Proteomes" id="UP000515150">
    <property type="component" value="Chromosome 7"/>
</dbReference>
<name>A0A6P7N642_BETSP</name>
<feature type="compositionally biased region" description="Basic and acidic residues" evidence="1">
    <location>
        <begin position="117"/>
        <end position="142"/>
    </location>
</feature>
<evidence type="ECO:0000313" key="4">
    <source>
        <dbReference type="RefSeq" id="XP_040927550.1"/>
    </source>
</evidence>
<organism evidence="2 3">
    <name type="scientific">Betta splendens</name>
    <name type="common">Siamese fighting fish</name>
    <dbReference type="NCBI Taxonomy" id="158456"/>
    <lineage>
        <taxon>Eukaryota</taxon>
        <taxon>Metazoa</taxon>
        <taxon>Chordata</taxon>
        <taxon>Craniata</taxon>
        <taxon>Vertebrata</taxon>
        <taxon>Euteleostomi</taxon>
        <taxon>Actinopterygii</taxon>
        <taxon>Neopterygii</taxon>
        <taxon>Teleostei</taxon>
        <taxon>Neoteleostei</taxon>
        <taxon>Acanthomorphata</taxon>
        <taxon>Anabantaria</taxon>
        <taxon>Anabantiformes</taxon>
        <taxon>Anabantoidei</taxon>
        <taxon>Osphronemidae</taxon>
        <taxon>Betta</taxon>
    </lineage>
</organism>
<feature type="region of interest" description="Disordered" evidence="1">
    <location>
        <begin position="116"/>
        <end position="156"/>
    </location>
</feature>
<dbReference type="KEGG" id="bspl:114859431"/>
<protein>
    <submittedName>
        <fullName evidence="3 4">PGC-1 and ERR-induced regulator in muscle protein 1 isoform X1</fullName>
    </submittedName>
</protein>
<dbReference type="OrthoDB" id="8943218at2759"/>
<dbReference type="InterPro" id="IPR043442">
    <property type="entry name" value="Perm1"/>
</dbReference>
<dbReference type="RefSeq" id="XP_040927550.1">
    <property type="nucleotide sequence ID" value="XM_041071616.2"/>
</dbReference>
<dbReference type="PANTHER" id="PTHR47282">
    <property type="entry name" value="PGC-1 AND ERR-INDUCED REGULATOR IN MUSCLE PROTEIN 1"/>
    <property type="match status" value="1"/>
</dbReference>
<dbReference type="RefSeq" id="XP_029013399.1">
    <property type="nucleotide sequence ID" value="XM_029157566.3"/>
</dbReference>
<dbReference type="GO" id="GO:0005737">
    <property type="term" value="C:cytoplasm"/>
    <property type="evidence" value="ECO:0007669"/>
    <property type="project" value="TreeGrafter"/>
</dbReference>
<dbReference type="PANTHER" id="PTHR47282:SF1">
    <property type="entry name" value="PGC-1 AND ERR-INDUCED REGULATOR IN MUSCLE PROTEIN 1"/>
    <property type="match status" value="1"/>
</dbReference>
<feature type="compositionally biased region" description="Polar residues" evidence="1">
    <location>
        <begin position="242"/>
        <end position="251"/>
    </location>
</feature>
<dbReference type="CTD" id="569303"/>
<proteinExistence type="predicted"/>
<gene>
    <name evidence="3 4" type="primary">LOC114859431</name>
</gene>